<organism evidence="1 2">
    <name type="scientific">Coemansia helicoidea</name>
    <dbReference type="NCBI Taxonomy" id="1286919"/>
    <lineage>
        <taxon>Eukaryota</taxon>
        <taxon>Fungi</taxon>
        <taxon>Fungi incertae sedis</taxon>
        <taxon>Zoopagomycota</taxon>
        <taxon>Kickxellomycotina</taxon>
        <taxon>Kickxellomycetes</taxon>
        <taxon>Kickxellales</taxon>
        <taxon>Kickxellaceae</taxon>
        <taxon>Coemansia</taxon>
    </lineage>
</organism>
<keyword evidence="2" id="KW-1185">Reference proteome</keyword>
<accession>A0ACC1KWR0</accession>
<keyword evidence="1" id="KW-0472">Membrane</keyword>
<protein>
    <submittedName>
        <fullName evidence="1">Transmembrane 9 super member 2</fullName>
    </submittedName>
</protein>
<evidence type="ECO:0000313" key="1">
    <source>
        <dbReference type="EMBL" id="KAJ2796139.1"/>
    </source>
</evidence>
<comment type="caution">
    <text evidence="1">The sequence shown here is derived from an EMBL/GenBank/DDBJ whole genome shotgun (WGS) entry which is preliminary data.</text>
</comment>
<proteinExistence type="predicted"/>
<evidence type="ECO:0000313" key="2">
    <source>
        <dbReference type="Proteomes" id="UP001140087"/>
    </source>
</evidence>
<reference evidence="1" key="1">
    <citation type="submission" date="2022-07" db="EMBL/GenBank/DDBJ databases">
        <title>Phylogenomic reconstructions and comparative analyses of Kickxellomycotina fungi.</title>
        <authorList>
            <person name="Reynolds N.K."/>
            <person name="Stajich J.E."/>
            <person name="Barry K."/>
            <person name="Grigoriev I.V."/>
            <person name="Crous P."/>
            <person name="Smith M.E."/>
        </authorList>
    </citation>
    <scope>NUCLEOTIDE SEQUENCE</scope>
    <source>
        <strain evidence="1">BCRC 34780</strain>
    </source>
</reference>
<gene>
    <name evidence="1" type="primary">TMN2</name>
    <name evidence="1" type="ORF">H4R21_004832</name>
</gene>
<dbReference type="EMBL" id="JANBUN010001961">
    <property type="protein sequence ID" value="KAJ2796139.1"/>
    <property type="molecule type" value="Genomic_DNA"/>
</dbReference>
<name>A0ACC1KWR0_9FUNG</name>
<dbReference type="Proteomes" id="UP001140087">
    <property type="component" value="Unassembled WGS sequence"/>
</dbReference>
<sequence length="355" mass="40087">MVIVAILTLMLGLVLMRTLRKDIARYNSDDAEDLQEDFGWKLVHGDVFRAPQNYEMLSVVLGSGYQLFWMTITTLGIALLGFLSPSSRGSLGTAMLLLFVLFGFSAGFNSAHWYHSFGGLSLRRIIVMAVLFVPGVCWAVLMVVNTCLVAAHSSAAAPFGTLLGVMALWFLVSIPLTIAGAYFGFRRKTIDPPVRVNQIPRQIPDQPWYLRPLPSALISGILTFWAIFIELYFIMNSIWFHKVYYVFGFLFVVFVLLVVTTAEVTVLLTYFHLCAEDYKWHWRSVYTAGASALFVFLYGILFYFSRLRLASYASLVTYFGWMALACFLLFILTGTIGFIASHMFVSKIYRAIKID</sequence>
<keyword evidence="1" id="KW-0812">Transmembrane</keyword>